<keyword evidence="2" id="KW-0378">Hydrolase</keyword>
<dbReference type="CDD" id="cd18808">
    <property type="entry name" value="SF1_C_Upf1"/>
    <property type="match status" value="1"/>
</dbReference>
<dbReference type="AlphaFoldDB" id="A0AA88DVA8"/>
<name>A0AA88DVA8_FICCA</name>
<dbReference type="EMBL" id="BTGU01000131">
    <property type="protein sequence ID" value="GMN62547.1"/>
    <property type="molecule type" value="Genomic_DNA"/>
</dbReference>
<evidence type="ECO:0000256" key="4">
    <source>
        <dbReference type="ARBA" id="ARBA00022840"/>
    </source>
</evidence>
<evidence type="ECO:0000256" key="3">
    <source>
        <dbReference type="ARBA" id="ARBA00022806"/>
    </source>
</evidence>
<evidence type="ECO:0008006" key="10">
    <source>
        <dbReference type="Google" id="ProtNLM"/>
    </source>
</evidence>
<dbReference type="Gene3D" id="3.40.50.300">
    <property type="entry name" value="P-loop containing nucleotide triphosphate hydrolases"/>
    <property type="match status" value="2"/>
</dbReference>
<evidence type="ECO:0000256" key="1">
    <source>
        <dbReference type="ARBA" id="ARBA00022741"/>
    </source>
</evidence>
<dbReference type="Gramene" id="FCD_00024012-RA">
    <property type="protein sequence ID" value="FCD_00024012-RA:cds"/>
    <property type="gene ID" value="FCD_00024012"/>
</dbReference>
<keyword evidence="1" id="KW-0547">Nucleotide-binding</keyword>
<dbReference type="GO" id="GO:0016787">
    <property type="term" value="F:hydrolase activity"/>
    <property type="evidence" value="ECO:0007669"/>
    <property type="project" value="UniProtKB-KW"/>
</dbReference>
<keyword evidence="3" id="KW-0347">Helicase</keyword>
<evidence type="ECO:0000256" key="2">
    <source>
        <dbReference type="ARBA" id="ARBA00022801"/>
    </source>
</evidence>
<evidence type="ECO:0000313" key="9">
    <source>
        <dbReference type="Proteomes" id="UP001187192"/>
    </source>
</evidence>
<reference evidence="8" key="1">
    <citation type="submission" date="2023-07" db="EMBL/GenBank/DDBJ databases">
        <title>draft genome sequence of fig (Ficus carica).</title>
        <authorList>
            <person name="Takahashi T."/>
            <person name="Nishimura K."/>
        </authorList>
    </citation>
    <scope>NUCLEOTIDE SEQUENCE</scope>
</reference>
<organism evidence="8 9">
    <name type="scientific">Ficus carica</name>
    <name type="common">Common fig</name>
    <dbReference type="NCBI Taxonomy" id="3494"/>
    <lineage>
        <taxon>Eukaryota</taxon>
        <taxon>Viridiplantae</taxon>
        <taxon>Streptophyta</taxon>
        <taxon>Embryophyta</taxon>
        <taxon>Tracheophyta</taxon>
        <taxon>Spermatophyta</taxon>
        <taxon>Magnoliopsida</taxon>
        <taxon>eudicotyledons</taxon>
        <taxon>Gunneridae</taxon>
        <taxon>Pentapetalae</taxon>
        <taxon>rosids</taxon>
        <taxon>fabids</taxon>
        <taxon>Rosales</taxon>
        <taxon>Moraceae</taxon>
        <taxon>Ficeae</taxon>
        <taxon>Ficus</taxon>
    </lineage>
</organism>
<proteinExistence type="predicted"/>
<dbReference type="InterPro" id="IPR041677">
    <property type="entry name" value="DNA2/NAM7_AAA_11"/>
</dbReference>
<evidence type="ECO:0000259" key="7">
    <source>
        <dbReference type="Pfam" id="PF13087"/>
    </source>
</evidence>
<dbReference type="PANTHER" id="PTHR10887:SF522">
    <property type="entry name" value="P-LOOP CONTAINING NUCLEOSIDE TRIPHOSPHATE HYDROLASES SUPERFAMILY PROTEIN"/>
    <property type="match status" value="1"/>
</dbReference>
<dbReference type="GO" id="GO:0005694">
    <property type="term" value="C:chromosome"/>
    <property type="evidence" value="ECO:0007669"/>
    <property type="project" value="UniProtKB-ARBA"/>
</dbReference>
<comment type="caution">
    <text evidence="8">The sequence shown here is derived from an EMBL/GenBank/DDBJ whole genome shotgun (WGS) entry which is preliminary data.</text>
</comment>
<dbReference type="Pfam" id="PF13087">
    <property type="entry name" value="AAA_12"/>
    <property type="match status" value="1"/>
</dbReference>
<dbReference type="PANTHER" id="PTHR10887">
    <property type="entry name" value="DNA2/NAM7 HELICASE FAMILY"/>
    <property type="match status" value="1"/>
</dbReference>
<protein>
    <recommendedName>
        <fullName evidence="10">P-loop containing nucleoside triphosphate hydrolase</fullName>
    </recommendedName>
</protein>
<feature type="region of interest" description="Disordered" evidence="5">
    <location>
        <begin position="305"/>
        <end position="337"/>
    </location>
</feature>
<gene>
    <name evidence="8" type="ORF">TIFTF001_031630</name>
</gene>
<dbReference type="InterPro" id="IPR027417">
    <property type="entry name" value="P-loop_NTPase"/>
</dbReference>
<dbReference type="GO" id="GO:0005524">
    <property type="term" value="F:ATP binding"/>
    <property type="evidence" value="ECO:0007669"/>
    <property type="project" value="UniProtKB-KW"/>
</dbReference>
<accession>A0AA88DVA8</accession>
<evidence type="ECO:0000256" key="5">
    <source>
        <dbReference type="SAM" id="MobiDB-lite"/>
    </source>
</evidence>
<feature type="domain" description="DNA2/NAM7 helicase helicase" evidence="6">
    <location>
        <begin position="113"/>
        <end position="327"/>
    </location>
</feature>
<dbReference type="GO" id="GO:0004386">
    <property type="term" value="F:helicase activity"/>
    <property type="evidence" value="ECO:0007669"/>
    <property type="project" value="UniProtKB-KW"/>
</dbReference>
<dbReference type="InterPro" id="IPR047187">
    <property type="entry name" value="SF1_C_Upf1"/>
</dbReference>
<evidence type="ECO:0000259" key="6">
    <source>
        <dbReference type="Pfam" id="PF13086"/>
    </source>
</evidence>
<feature type="compositionally biased region" description="Basic and acidic residues" evidence="5">
    <location>
        <begin position="318"/>
        <end position="337"/>
    </location>
</feature>
<dbReference type="InterPro" id="IPR045055">
    <property type="entry name" value="DNA2/NAM7-like"/>
</dbReference>
<dbReference type="Proteomes" id="UP001187192">
    <property type="component" value="Unassembled WGS sequence"/>
</dbReference>
<dbReference type="Pfam" id="PF13086">
    <property type="entry name" value="AAA_11"/>
    <property type="match status" value="2"/>
</dbReference>
<keyword evidence="9" id="KW-1185">Reference proteome</keyword>
<dbReference type="InterPro" id="IPR041679">
    <property type="entry name" value="DNA2/NAM7-like_C"/>
</dbReference>
<feature type="domain" description="DNA2/NAM7 helicase helicase" evidence="6">
    <location>
        <begin position="414"/>
        <end position="465"/>
    </location>
</feature>
<evidence type="ECO:0000313" key="8">
    <source>
        <dbReference type="EMBL" id="GMN62547.1"/>
    </source>
</evidence>
<keyword evidence="4" id="KW-0067">ATP-binding</keyword>
<sequence>MFSSEREYLTSFINPLIEETRADLLLSFTTLSDATSSLVESVERSNKYKPPKDLLYEIELQKGIVENDTDAKLYEPQVGDIISITSVRPKCITDLDWPESMLKIVPSVTMINNALLDCHHQNTVKMIWGPPGTGKTKTVGFLLHLILRMECRTLTCAPTNTAIVQATKQLVKKVKESSEFRKYGLGDIVLFGNIKRMKIDDYDDLCNVFLDHRVDMLQECLNKKSGWEGSLQTMIALLKEPEKEYGLYLESIKGKDIQKFDNNDNVEKYDPKLEKEYYDGDRILKDKNSKKRWRRFVFEALKENNNKNKPTNHMLPLQKEEKSTQEENDGKQAEEKVPSTPLTFGEFVKKTFDCVKEQLYFCTVNLHTHLPTSVISLEDVKNKFAAVDSLKSLRPLLHDVPNDDLKEACGYAKLHIINVPPLELLTIDEAAQLKECESAIPLQLPRVRHAIVVGDERQLPAMVRSQISQEAYFGRSLFERLSFLEHKKYLLNVQKIYNSYSVIDVSLGKEQFDDRRSRKNTVEVAVVSEIIASLHKEYTLTRRKVRVGVISPYKAQVHAIAEKIREYTSHVQSDFFVSVRTVDGFQGGEEDVIIISTVRCNAIGSVSFLSSRQRGNMALAQARYCLWIVGSGATLNNSGTFWKNLVADAKERGCFHNALEDKSLAHAITLFALVELNQVSTLINVHSLLFRYSRWKVCLTDAVWRSVARLKSNTFCKRVLNLLEKLSNGWHQPHTRGNRVVHGGISTQLEQYYMVNTQLYFVWTVHILKENSHYIKVLNVWDILPQSDVPELSNRLDILYGSYSADKTNRCMYKCYDGSCPPPNVISFMNLVIPTTRCSVESSCAEANPAQLSKFVASFSTNDEREMSSTTNMSLIVPRCAEDDPIELLCKAFALLSLQDRITEIPIDSSHGEANTSNILSRLMDSLGPRNEPETSNNKEWWMGFKFVEEEINMFHAAR</sequence>
<dbReference type="SUPFAM" id="SSF52540">
    <property type="entry name" value="P-loop containing nucleoside triphosphate hydrolases"/>
    <property type="match status" value="1"/>
</dbReference>
<feature type="domain" description="DNA2/NAM7 helicase-like C-terminal" evidence="7">
    <location>
        <begin position="472"/>
        <end position="631"/>
    </location>
</feature>
<dbReference type="FunFam" id="3.40.50.300:FF:000326">
    <property type="entry name" value="P-loop containing nucleoside triphosphate hydrolase"/>
    <property type="match status" value="1"/>
</dbReference>